<gene>
    <name evidence="1" type="ORF">SMD11_0126</name>
</gene>
<dbReference type="AlphaFoldDB" id="A0A1Z2KUR3"/>
<dbReference type="RefSeq" id="WP_087924515.1">
    <property type="nucleotide sequence ID" value="NZ_CP021744.1"/>
</dbReference>
<evidence type="ECO:0000313" key="1">
    <source>
        <dbReference type="EMBL" id="ARZ65793.1"/>
    </source>
</evidence>
<dbReference type="KEGG" id="salj:SMD11_0126"/>
<evidence type="ECO:0008006" key="3">
    <source>
        <dbReference type="Google" id="ProtNLM"/>
    </source>
</evidence>
<name>A0A1Z2KUR3_9ACTN</name>
<protein>
    <recommendedName>
        <fullName evidence="3">DinB-like domain-containing protein</fullName>
    </recommendedName>
</protein>
<evidence type="ECO:0000313" key="2">
    <source>
        <dbReference type="Proteomes" id="UP000195755"/>
    </source>
</evidence>
<accession>A0A1Z2KUR3</accession>
<sequence length="162" mass="16955">MDSTALARAYRSLLDAAQALTAAVPVLGAEDRATADWTLGHIALSDGMLAAVARDVLAGRPARIDNTAAMEPAALARLTATTSHAGRVALVRRHAGELLGLVEALSPHQAAALIQARLVDRTGRQVFDGRLAWEEVVRMRAEEHLPGHAATLAALHPAAGRA</sequence>
<dbReference type="EMBL" id="CP021744">
    <property type="protein sequence ID" value="ARZ65793.1"/>
    <property type="molecule type" value="Genomic_DNA"/>
</dbReference>
<proteinExistence type="predicted"/>
<organism evidence="1 2">
    <name type="scientific">Streptomyces albireticuli</name>
    <dbReference type="NCBI Taxonomy" id="1940"/>
    <lineage>
        <taxon>Bacteria</taxon>
        <taxon>Bacillati</taxon>
        <taxon>Actinomycetota</taxon>
        <taxon>Actinomycetes</taxon>
        <taxon>Kitasatosporales</taxon>
        <taxon>Streptomycetaceae</taxon>
        <taxon>Streptomyces</taxon>
    </lineage>
</organism>
<dbReference type="OrthoDB" id="3696649at2"/>
<dbReference type="Proteomes" id="UP000195755">
    <property type="component" value="Chromosome"/>
</dbReference>
<reference evidence="1 2" key="1">
    <citation type="submission" date="2017-06" db="EMBL/GenBank/DDBJ databases">
        <title>Streptomyces albireticuli Genome sequencing and assembly.</title>
        <authorList>
            <person name="Wang Y."/>
            <person name="Du B."/>
            <person name="Ding Y."/>
            <person name="Liu H."/>
            <person name="Hou Q."/>
            <person name="Liu K."/>
            <person name="Yao L."/>
            <person name="Wang C."/>
        </authorList>
    </citation>
    <scope>NUCLEOTIDE SEQUENCE [LARGE SCALE GENOMIC DNA]</scope>
    <source>
        <strain evidence="1 2">MDJK11</strain>
    </source>
</reference>